<dbReference type="GO" id="GO:0005615">
    <property type="term" value="C:extracellular space"/>
    <property type="evidence" value="ECO:0007669"/>
    <property type="project" value="InterPro"/>
</dbReference>
<sequence>MHSHKGSKGTQCRPEGSSLFNQETRVMAGNAPAVLCQPDGTLERDSAIQENQSKGTQVHHLTLASINTDFAFSLYKELTTKCSDKNNVFSPLSISAALAVLYLGASNNTLHEILEGLKFNLTETPEADIHRGFGQLLHMLSQPGDQVEISKGSAMLIEKRLQILAEFKNKARALYQAVASSVDFQEPHEAKKLINGCVNKQTQVKIKDLISALVEDTVMVLVNYIYFKGKWRKPFDPDFTFESDFYLDNERTVKVPMMKLKFLTTPYFRDEELACTVVELKYTGNVSTLFILPDQGRMHQVEASLQPETLRKKIDELSLPKFSVSTDYSLQDILPQLGIRELFSTQADLSGITGSKDLRVSRVVHKAVLDVAETGTEAAAATGVQIDTRVMSEISPDVLSRPDGTMRRDTAGQENQNCRTPGNNLALTSSNNDFAFSLYKELVLRNPDKNIVFSPLSISTAFAVLSLGARSKTLEEILEGLKFNLTETPEADIHQGFGHLLHMLSQPGDQVQISTGSAMFVEKNLQILAEFKEKARAFYQAEASTTDFLQPHKAKKLINDYVRKQTQGKIKDLISDLDKETVMVLVNYIYFKGKWKFPFDPRDTCESEFYLDKDRSVKVPMMNIEDLSTPYFRDEELACTVVELKYTGNASALFILPDQGRMQLVEASLQPETLRKWRESLSTRDIDEFHMPKFSISMDYSFEKILPQLGIREVFSTQADLSGVTGAKNLRVSQVVHKAVLDVAEKGTEAAAATGVKIVLLCGRMNPFILRLNRPFLMIILDTNTQVALFLAKIMNPK</sequence>
<dbReference type="PROSITE" id="PS00284">
    <property type="entry name" value="SERPIN"/>
    <property type="match status" value="1"/>
</dbReference>
<dbReference type="InterPro" id="IPR042185">
    <property type="entry name" value="Serpin_sf_2"/>
</dbReference>
<dbReference type="PANTHER" id="PTHR11461:SF145">
    <property type="entry name" value="ALPHA-1-ANTICHYMOTRYPSIN"/>
    <property type="match status" value="1"/>
</dbReference>
<keyword evidence="8" id="KW-1185">Reference proteome</keyword>
<dbReference type="InterPro" id="IPR042178">
    <property type="entry name" value="Serpin_sf_1"/>
</dbReference>
<dbReference type="InterPro" id="IPR000215">
    <property type="entry name" value="Serpin_fam"/>
</dbReference>
<dbReference type="SMART" id="SM00093">
    <property type="entry name" value="SERPIN"/>
    <property type="match status" value="2"/>
</dbReference>
<protein>
    <recommendedName>
        <fullName evidence="6">Serpin domain-containing protein</fullName>
    </recommendedName>
</protein>
<dbReference type="InterPro" id="IPR036186">
    <property type="entry name" value="Serpin_sf"/>
</dbReference>
<evidence type="ECO:0000256" key="2">
    <source>
        <dbReference type="ARBA" id="ARBA00022690"/>
    </source>
</evidence>
<dbReference type="InterPro" id="IPR023796">
    <property type="entry name" value="Serpin_dom"/>
</dbReference>
<evidence type="ECO:0000313" key="7">
    <source>
        <dbReference type="EMBL" id="KAK7817443.1"/>
    </source>
</evidence>
<dbReference type="CDD" id="cd19551">
    <property type="entry name" value="serpinA3_A1AC"/>
    <property type="match status" value="2"/>
</dbReference>
<dbReference type="InterPro" id="IPR023795">
    <property type="entry name" value="Serpin_CS"/>
</dbReference>
<feature type="region of interest" description="Disordered" evidence="5">
    <location>
        <begin position="396"/>
        <end position="420"/>
    </location>
</feature>
<evidence type="ECO:0000259" key="6">
    <source>
        <dbReference type="SMART" id="SM00093"/>
    </source>
</evidence>
<name>A0AAW0IT00_MYOGA</name>
<dbReference type="AlphaFoldDB" id="A0AAW0IT00"/>
<dbReference type="Gene3D" id="3.30.497.10">
    <property type="entry name" value="Antithrombin, subunit I, domain 2"/>
    <property type="match status" value="2"/>
</dbReference>
<dbReference type="FunFam" id="3.30.497.10:FF:000001">
    <property type="entry name" value="Serine protease inhibitor"/>
    <property type="match status" value="2"/>
</dbReference>
<evidence type="ECO:0000256" key="4">
    <source>
        <dbReference type="RuleBase" id="RU000411"/>
    </source>
</evidence>
<dbReference type="EMBL" id="JBBHLL010000095">
    <property type="protein sequence ID" value="KAK7817443.1"/>
    <property type="molecule type" value="Genomic_DNA"/>
</dbReference>
<organism evidence="7 8">
    <name type="scientific">Myodes glareolus</name>
    <name type="common">Bank vole</name>
    <name type="synonym">Clethrionomys glareolus</name>
    <dbReference type="NCBI Taxonomy" id="447135"/>
    <lineage>
        <taxon>Eukaryota</taxon>
        <taxon>Metazoa</taxon>
        <taxon>Chordata</taxon>
        <taxon>Craniata</taxon>
        <taxon>Vertebrata</taxon>
        <taxon>Euteleostomi</taxon>
        <taxon>Mammalia</taxon>
        <taxon>Eutheria</taxon>
        <taxon>Euarchontoglires</taxon>
        <taxon>Glires</taxon>
        <taxon>Rodentia</taxon>
        <taxon>Myomorpha</taxon>
        <taxon>Muroidea</taxon>
        <taxon>Cricetidae</taxon>
        <taxon>Arvicolinae</taxon>
        <taxon>Myodes</taxon>
    </lineage>
</organism>
<keyword evidence="3" id="KW-0722">Serine protease inhibitor</keyword>
<comment type="similarity">
    <text evidence="1 4">Belongs to the serpin family.</text>
</comment>
<evidence type="ECO:0000256" key="1">
    <source>
        <dbReference type="ARBA" id="ARBA00009500"/>
    </source>
</evidence>
<reference evidence="7 8" key="1">
    <citation type="journal article" date="2023" name="bioRxiv">
        <title>Conserved and derived expression patterns and positive selection on dental genes reveal complex evolutionary context of ever-growing rodent molars.</title>
        <authorList>
            <person name="Calamari Z.T."/>
            <person name="Song A."/>
            <person name="Cohen E."/>
            <person name="Akter M."/>
            <person name="Roy R.D."/>
            <person name="Hallikas O."/>
            <person name="Christensen M.M."/>
            <person name="Li P."/>
            <person name="Marangoni P."/>
            <person name="Jernvall J."/>
            <person name="Klein O.D."/>
        </authorList>
    </citation>
    <scope>NUCLEOTIDE SEQUENCE [LARGE SCALE GENOMIC DNA]</scope>
    <source>
        <strain evidence="7">V071</strain>
    </source>
</reference>
<gene>
    <name evidence="7" type="ORF">U0070_024917</name>
</gene>
<evidence type="ECO:0000256" key="5">
    <source>
        <dbReference type="SAM" id="MobiDB-lite"/>
    </source>
</evidence>
<feature type="domain" description="Serpin" evidence="6">
    <location>
        <begin position="72"/>
        <end position="402"/>
    </location>
</feature>
<evidence type="ECO:0000313" key="8">
    <source>
        <dbReference type="Proteomes" id="UP001488838"/>
    </source>
</evidence>
<accession>A0AAW0IT00</accession>
<dbReference type="Proteomes" id="UP001488838">
    <property type="component" value="Unassembled WGS sequence"/>
</dbReference>
<dbReference type="Gene3D" id="2.30.39.10">
    <property type="entry name" value="Alpha-1-antitrypsin, domain 1"/>
    <property type="match status" value="2"/>
</dbReference>
<evidence type="ECO:0000256" key="3">
    <source>
        <dbReference type="ARBA" id="ARBA00022900"/>
    </source>
</evidence>
<proteinExistence type="inferred from homology"/>
<dbReference type="FunFam" id="2.30.39.10:FF:000002">
    <property type="entry name" value="Serpin family D member 1"/>
    <property type="match status" value="2"/>
</dbReference>
<feature type="domain" description="Serpin" evidence="6">
    <location>
        <begin position="436"/>
        <end position="797"/>
    </location>
</feature>
<dbReference type="PANTHER" id="PTHR11461">
    <property type="entry name" value="SERINE PROTEASE INHIBITOR, SERPIN"/>
    <property type="match status" value="1"/>
</dbReference>
<dbReference type="SUPFAM" id="SSF56574">
    <property type="entry name" value="Serpins"/>
    <property type="match status" value="2"/>
</dbReference>
<dbReference type="GO" id="GO:0004867">
    <property type="term" value="F:serine-type endopeptidase inhibitor activity"/>
    <property type="evidence" value="ECO:0007669"/>
    <property type="project" value="UniProtKB-KW"/>
</dbReference>
<keyword evidence="2" id="KW-0646">Protease inhibitor</keyword>
<comment type="caution">
    <text evidence="7">The sequence shown here is derived from an EMBL/GenBank/DDBJ whole genome shotgun (WGS) entry which is preliminary data.</text>
</comment>
<dbReference type="Pfam" id="PF00079">
    <property type="entry name" value="Serpin"/>
    <property type="match status" value="2"/>
</dbReference>